<gene>
    <name evidence="1" type="ORF">J3R30DRAFT_2594055</name>
</gene>
<sequence length="178" mass="20700">MTKGPLNSRKRTERRERLDDAWTGYSGSRNRYCTNSCKYSLGISQCHCATRFDMPPLFKCLTGMLQNLLMSLSYDKLNAFIDHNRLKNFIGVHHSLMSLVRRFLAEIFVQNFCHCLPRDRYPVRSFKDSEALLLVISICRARRQLTLSCPRLWSALHDCIVLWQSVYNGYTSSSPFGF</sequence>
<keyword evidence="2" id="KW-1185">Reference proteome</keyword>
<proteinExistence type="predicted"/>
<dbReference type="OrthoDB" id="3221235at2759"/>
<organism evidence="1 2">
    <name type="scientific">Lentinula aciculospora</name>
    <dbReference type="NCBI Taxonomy" id="153920"/>
    <lineage>
        <taxon>Eukaryota</taxon>
        <taxon>Fungi</taxon>
        <taxon>Dikarya</taxon>
        <taxon>Basidiomycota</taxon>
        <taxon>Agaricomycotina</taxon>
        <taxon>Agaricomycetes</taxon>
        <taxon>Agaricomycetidae</taxon>
        <taxon>Agaricales</taxon>
        <taxon>Marasmiineae</taxon>
        <taxon>Omphalotaceae</taxon>
        <taxon>Lentinula</taxon>
    </lineage>
</organism>
<reference evidence="1" key="1">
    <citation type="submission" date="2022-08" db="EMBL/GenBank/DDBJ databases">
        <title>A Global Phylogenomic Analysis of the Shiitake Genus Lentinula.</title>
        <authorList>
            <consortium name="DOE Joint Genome Institute"/>
            <person name="Sierra-Patev S."/>
            <person name="Min B."/>
            <person name="Naranjo-Ortiz M."/>
            <person name="Looney B."/>
            <person name="Konkel Z."/>
            <person name="Slot J.C."/>
            <person name="Sakamoto Y."/>
            <person name="Steenwyk J.L."/>
            <person name="Rokas A."/>
            <person name="Carro J."/>
            <person name="Camarero S."/>
            <person name="Ferreira P."/>
            <person name="Molpeceres G."/>
            <person name="Ruiz-Duenas F.J."/>
            <person name="Serrano A."/>
            <person name="Henrissat B."/>
            <person name="Drula E."/>
            <person name="Hughes K.W."/>
            <person name="Mata J.L."/>
            <person name="Ishikawa N.K."/>
            <person name="Vargas-Isla R."/>
            <person name="Ushijima S."/>
            <person name="Smith C.A."/>
            <person name="Ahrendt S."/>
            <person name="Andreopoulos W."/>
            <person name="He G."/>
            <person name="Labutti K."/>
            <person name="Lipzen A."/>
            <person name="Ng V."/>
            <person name="Riley R."/>
            <person name="Sandor L."/>
            <person name="Barry K."/>
            <person name="Martinez A.T."/>
            <person name="Xiao Y."/>
            <person name="Gibbons J.G."/>
            <person name="Terashima K."/>
            <person name="Grigoriev I.V."/>
            <person name="Hibbett D.S."/>
        </authorList>
    </citation>
    <scope>NUCLEOTIDE SEQUENCE</scope>
    <source>
        <strain evidence="1">JLM2183</strain>
    </source>
</reference>
<evidence type="ECO:0000313" key="1">
    <source>
        <dbReference type="EMBL" id="KAJ4480197.1"/>
    </source>
</evidence>
<comment type="caution">
    <text evidence="1">The sequence shown here is derived from an EMBL/GenBank/DDBJ whole genome shotgun (WGS) entry which is preliminary data.</text>
</comment>
<name>A0A9W9ADE6_9AGAR</name>
<protein>
    <submittedName>
        <fullName evidence="1">Uncharacterized protein</fullName>
    </submittedName>
</protein>
<evidence type="ECO:0000313" key="2">
    <source>
        <dbReference type="Proteomes" id="UP001150266"/>
    </source>
</evidence>
<dbReference type="AlphaFoldDB" id="A0A9W9ADE6"/>
<dbReference type="EMBL" id="JAOTPV010000007">
    <property type="protein sequence ID" value="KAJ4480197.1"/>
    <property type="molecule type" value="Genomic_DNA"/>
</dbReference>
<dbReference type="Proteomes" id="UP001150266">
    <property type="component" value="Unassembled WGS sequence"/>
</dbReference>
<accession>A0A9W9ADE6</accession>